<comment type="caution">
    <text evidence="1">The sequence shown here is derived from an EMBL/GenBank/DDBJ whole genome shotgun (WGS) entry which is preliminary data.</text>
</comment>
<keyword evidence="2" id="KW-1185">Reference proteome</keyword>
<name>A0ABR2DXR3_9ROSI</name>
<organism evidence="1 2">
    <name type="scientific">Hibiscus sabdariffa</name>
    <name type="common">roselle</name>
    <dbReference type="NCBI Taxonomy" id="183260"/>
    <lineage>
        <taxon>Eukaryota</taxon>
        <taxon>Viridiplantae</taxon>
        <taxon>Streptophyta</taxon>
        <taxon>Embryophyta</taxon>
        <taxon>Tracheophyta</taxon>
        <taxon>Spermatophyta</taxon>
        <taxon>Magnoliopsida</taxon>
        <taxon>eudicotyledons</taxon>
        <taxon>Gunneridae</taxon>
        <taxon>Pentapetalae</taxon>
        <taxon>rosids</taxon>
        <taxon>malvids</taxon>
        <taxon>Malvales</taxon>
        <taxon>Malvaceae</taxon>
        <taxon>Malvoideae</taxon>
        <taxon>Hibiscus</taxon>
    </lineage>
</organism>
<reference evidence="1 2" key="1">
    <citation type="journal article" date="2024" name="G3 (Bethesda)">
        <title>Genome assembly of Hibiscus sabdariffa L. provides insights into metabolisms of medicinal natural products.</title>
        <authorList>
            <person name="Kim T."/>
        </authorList>
    </citation>
    <scope>NUCLEOTIDE SEQUENCE [LARGE SCALE GENOMIC DNA]</scope>
    <source>
        <strain evidence="1">TK-2024</strain>
        <tissue evidence="1">Old leaves</tissue>
    </source>
</reference>
<protein>
    <submittedName>
        <fullName evidence="1">Uncharacterized protein</fullName>
    </submittedName>
</protein>
<accession>A0ABR2DXR3</accession>
<gene>
    <name evidence="1" type="ORF">V6N12_027332</name>
</gene>
<proteinExistence type="predicted"/>
<sequence length="100" mass="11870">MSNLEPLMWGKSRRCRVLLIRADYIVPFKSKEETKVKILRYARFYDLCRISQNLQPEERRICSRICSFRGCWPACLTTCQFTWLLRYVVGSAGSSKKKQR</sequence>
<evidence type="ECO:0000313" key="1">
    <source>
        <dbReference type="EMBL" id="KAK8546555.1"/>
    </source>
</evidence>
<dbReference type="Proteomes" id="UP001472677">
    <property type="component" value="Unassembled WGS sequence"/>
</dbReference>
<dbReference type="EMBL" id="JBBPBM010000023">
    <property type="protein sequence ID" value="KAK8546555.1"/>
    <property type="molecule type" value="Genomic_DNA"/>
</dbReference>
<evidence type="ECO:0000313" key="2">
    <source>
        <dbReference type="Proteomes" id="UP001472677"/>
    </source>
</evidence>